<proteinExistence type="predicted"/>
<comment type="caution">
    <text evidence="2">The sequence shown here is derived from an EMBL/GenBank/DDBJ whole genome shotgun (WGS) entry which is preliminary data.</text>
</comment>
<feature type="transmembrane region" description="Helical" evidence="1">
    <location>
        <begin position="347"/>
        <end position="371"/>
    </location>
</feature>
<gene>
    <name evidence="2" type="ORF">EVOR1521_LOCUS9160</name>
</gene>
<dbReference type="Pfam" id="PF24681">
    <property type="entry name" value="Kelch_KLHDC2_KLHL20_DRC7"/>
    <property type="match status" value="2"/>
</dbReference>
<dbReference type="PANTHER" id="PTHR23244">
    <property type="entry name" value="KELCH REPEAT DOMAIN"/>
    <property type="match status" value="1"/>
</dbReference>
<organism evidence="2 3">
    <name type="scientific">Effrenium voratum</name>
    <dbReference type="NCBI Taxonomy" id="2562239"/>
    <lineage>
        <taxon>Eukaryota</taxon>
        <taxon>Sar</taxon>
        <taxon>Alveolata</taxon>
        <taxon>Dinophyceae</taxon>
        <taxon>Suessiales</taxon>
        <taxon>Symbiodiniaceae</taxon>
        <taxon>Effrenium</taxon>
    </lineage>
</organism>
<dbReference type="Gene3D" id="2.120.10.80">
    <property type="entry name" value="Kelch-type beta propeller"/>
    <property type="match status" value="2"/>
</dbReference>
<keyword evidence="1" id="KW-0812">Transmembrane</keyword>
<dbReference type="InterPro" id="IPR015915">
    <property type="entry name" value="Kelch-typ_b-propeller"/>
</dbReference>
<accession>A0AA36I686</accession>
<reference evidence="2" key="1">
    <citation type="submission" date="2023-08" db="EMBL/GenBank/DDBJ databases">
        <authorList>
            <person name="Chen Y."/>
            <person name="Shah S."/>
            <person name="Dougan E. K."/>
            <person name="Thang M."/>
            <person name="Chan C."/>
        </authorList>
    </citation>
    <scope>NUCLEOTIDE SEQUENCE</scope>
</reference>
<dbReference type="Proteomes" id="UP001178507">
    <property type="component" value="Unassembled WGS sequence"/>
</dbReference>
<evidence type="ECO:0008006" key="4">
    <source>
        <dbReference type="Google" id="ProtNLM"/>
    </source>
</evidence>
<sequence>MFSDVWRYEVDQGEWFRFETSGPLGRWKEAATPVQNSSKLVLMGGCTETSVQFSRNDLWVFNPADGTWVEVETRNKPVPRRGHVIVANQSHLIMFGGKSTKHYAKRSYAELPEDENPQQGEKCLVDLWAISKEEVLAGSEPRWTQGPPFPAPCRWGSTGVVISGKGGAKKRYLAFFGGRHLGEGSVEHTDQSAYIYYNDLWLYDFIQEKWSLAPTEGPRPPARDHHGSATLQGKLFIYGGRRSEKREEHSVLADVWSYDLDTSRWTFYEPQNAAPMARFMPGVSDWKYKGVPHLAIFAGESLPGSTKRTTMNDLWVFNPHSGIWTELFTSNCDLPAHDLSKREETPAVMYTTEALCLVAGFGFVSLLVLGLKKLRPSVAREMQEPLL</sequence>
<evidence type="ECO:0000313" key="3">
    <source>
        <dbReference type="Proteomes" id="UP001178507"/>
    </source>
</evidence>
<dbReference type="EMBL" id="CAUJNA010000813">
    <property type="protein sequence ID" value="CAJ1381487.1"/>
    <property type="molecule type" value="Genomic_DNA"/>
</dbReference>
<name>A0AA36I686_9DINO</name>
<dbReference type="InterPro" id="IPR011043">
    <property type="entry name" value="Gal_Oxase/kelch_b-propeller"/>
</dbReference>
<evidence type="ECO:0000313" key="2">
    <source>
        <dbReference type="EMBL" id="CAJ1381487.1"/>
    </source>
</evidence>
<dbReference type="AlphaFoldDB" id="A0AA36I686"/>
<keyword evidence="3" id="KW-1185">Reference proteome</keyword>
<keyword evidence="1" id="KW-0472">Membrane</keyword>
<dbReference type="SUPFAM" id="SSF50965">
    <property type="entry name" value="Galactose oxidase, central domain"/>
    <property type="match status" value="1"/>
</dbReference>
<protein>
    <recommendedName>
        <fullName evidence="4">Kelch repeat-containing protein</fullName>
    </recommendedName>
</protein>
<evidence type="ECO:0000256" key="1">
    <source>
        <dbReference type="SAM" id="Phobius"/>
    </source>
</evidence>
<keyword evidence="1" id="KW-1133">Transmembrane helix</keyword>